<dbReference type="EMBL" id="FXUF01000007">
    <property type="protein sequence ID" value="SMP57988.1"/>
    <property type="molecule type" value="Genomic_DNA"/>
</dbReference>
<evidence type="ECO:0000313" key="2">
    <source>
        <dbReference type="EMBL" id="SMP57988.1"/>
    </source>
</evidence>
<dbReference type="RefSeq" id="WP_283409356.1">
    <property type="nucleotide sequence ID" value="NZ_FXUF01000007.1"/>
</dbReference>
<organism evidence="2 3">
    <name type="scientific">Anoxynatronum buryatiense</name>
    <dbReference type="NCBI Taxonomy" id="489973"/>
    <lineage>
        <taxon>Bacteria</taxon>
        <taxon>Bacillati</taxon>
        <taxon>Bacillota</taxon>
        <taxon>Clostridia</taxon>
        <taxon>Eubacteriales</taxon>
        <taxon>Clostridiaceae</taxon>
        <taxon>Anoxynatronum</taxon>
    </lineage>
</organism>
<evidence type="ECO:0000256" key="1">
    <source>
        <dbReference type="SAM" id="Phobius"/>
    </source>
</evidence>
<keyword evidence="1" id="KW-0472">Membrane</keyword>
<dbReference type="AlphaFoldDB" id="A0AA46AJ35"/>
<reference evidence="2" key="1">
    <citation type="submission" date="2017-05" db="EMBL/GenBank/DDBJ databases">
        <authorList>
            <person name="Varghese N."/>
            <person name="Submissions S."/>
        </authorList>
    </citation>
    <scope>NUCLEOTIDE SEQUENCE</scope>
    <source>
        <strain evidence="2">Su22</strain>
    </source>
</reference>
<dbReference type="Proteomes" id="UP001158066">
    <property type="component" value="Unassembled WGS sequence"/>
</dbReference>
<keyword evidence="3" id="KW-1185">Reference proteome</keyword>
<keyword evidence="1" id="KW-0812">Transmembrane</keyword>
<protein>
    <submittedName>
        <fullName evidence="2">Uncharacterized protein</fullName>
    </submittedName>
</protein>
<comment type="caution">
    <text evidence="2">The sequence shown here is derived from an EMBL/GenBank/DDBJ whole genome shotgun (WGS) entry which is preliminary data.</text>
</comment>
<feature type="transmembrane region" description="Helical" evidence="1">
    <location>
        <begin position="78"/>
        <end position="97"/>
    </location>
</feature>
<keyword evidence="1" id="KW-1133">Transmembrane helix</keyword>
<accession>A0AA46AJ35</accession>
<evidence type="ECO:0000313" key="3">
    <source>
        <dbReference type="Proteomes" id="UP001158066"/>
    </source>
</evidence>
<name>A0AA46AJ35_9CLOT</name>
<gene>
    <name evidence="2" type="ORF">SAMN06296020_10725</name>
</gene>
<sequence>MEDKMMLLKQKLEADEKLAEKLFQLETAEEVQVLLKDNDVEMTLEEINTVREALIKAMERSEESELSEEDLEEVTGGFFWMLGLALALMAVGSTAYVTEAKGKRW</sequence>
<proteinExistence type="predicted"/>